<organism evidence="6 7">
    <name type="scientific">Nocardioides bigeumensis</name>
    <dbReference type="NCBI Taxonomy" id="433657"/>
    <lineage>
        <taxon>Bacteria</taxon>
        <taxon>Bacillati</taxon>
        <taxon>Actinomycetota</taxon>
        <taxon>Actinomycetes</taxon>
        <taxon>Propionibacteriales</taxon>
        <taxon>Nocardioidaceae</taxon>
        <taxon>Nocardioides</taxon>
    </lineage>
</organism>
<comment type="similarity">
    <text evidence="1 4">Belongs to the carbohydrate kinase PfkB family.</text>
</comment>
<gene>
    <name evidence="6" type="ORF">GCM10009843_12970</name>
</gene>
<dbReference type="PRINTS" id="PR00990">
    <property type="entry name" value="RIBOKINASE"/>
</dbReference>
<protein>
    <recommendedName>
        <fullName evidence="5">Carbohydrate kinase PfkB domain-containing protein</fullName>
    </recommendedName>
</protein>
<dbReference type="PROSITE" id="PS00584">
    <property type="entry name" value="PFKB_KINASES_2"/>
    <property type="match status" value="1"/>
</dbReference>
<dbReference type="PANTHER" id="PTHR10584">
    <property type="entry name" value="SUGAR KINASE"/>
    <property type="match status" value="1"/>
</dbReference>
<dbReference type="InterPro" id="IPR029056">
    <property type="entry name" value="Ribokinase-like"/>
</dbReference>
<accession>A0ABN2Y3Y6</accession>
<evidence type="ECO:0000256" key="3">
    <source>
        <dbReference type="ARBA" id="ARBA00022777"/>
    </source>
</evidence>
<comment type="caution">
    <text evidence="6">The sequence shown here is derived from an EMBL/GenBank/DDBJ whole genome shotgun (WGS) entry which is preliminary data.</text>
</comment>
<keyword evidence="7" id="KW-1185">Reference proteome</keyword>
<reference evidence="6 7" key="1">
    <citation type="journal article" date="2019" name="Int. J. Syst. Evol. Microbiol.">
        <title>The Global Catalogue of Microorganisms (GCM) 10K type strain sequencing project: providing services to taxonomists for standard genome sequencing and annotation.</title>
        <authorList>
            <consortium name="The Broad Institute Genomics Platform"/>
            <consortium name="The Broad Institute Genome Sequencing Center for Infectious Disease"/>
            <person name="Wu L."/>
            <person name="Ma J."/>
        </authorList>
    </citation>
    <scope>NUCLEOTIDE SEQUENCE [LARGE SCALE GENOMIC DNA]</scope>
    <source>
        <strain evidence="6 7">JCM 16021</strain>
    </source>
</reference>
<evidence type="ECO:0000313" key="6">
    <source>
        <dbReference type="EMBL" id="GAA2119906.1"/>
    </source>
</evidence>
<proteinExistence type="inferred from homology"/>
<keyword evidence="2 4" id="KW-0808">Transferase</keyword>
<evidence type="ECO:0000259" key="5">
    <source>
        <dbReference type="Pfam" id="PF00294"/>
    </source>
</evidence>
<dbReference type="InterPro" id="IPR002173">
    <property type="entry name" value="Carboh/pur_kinase_PfkB_CS"/>
</dbReference>
<evidence type="ECO:0000256" key="2">
    <source>
        <dbReference type="ARBA" id="ARBA00022679"/>
    </source>
</evidence>
<name>A0ABN2Y3Y6_9ACTN</name>
<dbReference type="RefSeq" id="WP_344302857.1">
    <property type="nucleotide sequence ID" value="NZ_BAAAQQ010000004.1"/>
</dbReference>
<evidence type="ECO:0000313" key="7">
    <source>
        <dbReference type="Proteomes" id="UP001500575"/>
    </source>
</evidence>
<dbReference type="PANTHER" id="PTHR10584:SF167">
    <property type="entry name" value="PFKB DOMAIN PROTEIN"/>
    <property type="match status" value="1"/>
</dbReference>
<dbReference type="Proteomes" id="UP001500575">
    <property type="component" value="Unassembled WGS sequence"/>
</dbReference>
<feature type="domain" description="Carbohydrate kinase PfkB" evidence="5">
    <location>
        <begin position="4"/>
        <end position="297"/>
    </location>
</feature>
<dbReference type="InterPro" id="IPR002139">
    <property type="entry name" value="Ribo/fructo_kinase"/>
</dbReference>
<sequence length="299" mass="30032">MKGRVVVVGDLIDDVIVRPHGPINVDTDTPSTIERSGGGSAANTACWLAASGADVAFVGTVHHDDVAHHRAVLAAAGVDAALHGSDLPTGAIVVISDGSVRTMLTSRGANVETGPESVSDDLLSGAERLHLTGHPLMSPSVESTPRDTEWHALLDRAAAFGVVRSVDPGSAQLLATYGPARFRRLVEGVELLLPNLDEAVLLTGEADPERAARALALDHDLVVITLGPAGALACSGDAVVTASAVPAPPPGPVDVTGAGDAFAAGLLGALAGGLDLPDAMAAANSLASRAVATVGARPR</sequence>
<dbReference type="SUPFAM" id="SSF53613">
    <property type="entry name" value="Ribokinase-like"/>
    <property type="match status" value="1"/>
</dbReference>
<evidence type="ECO:0000256" key="4">
    <source>
        <dbReference type="RuleBase" id="RU003704"/>
    </source>
</evidence>
<dbReference type="InterPro" id="IPR011611">
    <property type="entry name" value="PfkB_dom"/>
</dbReference>
<dbReference type="Pfam" id="PF00294">
    <property type="entry name" value="PfkB"/>
    <property type="match status" value="1"/>
</dbReference>
<keyword evidence="3 4" id="KW-0418">Kinase</keyword>
<dbReference type="Gene3D" id="3.40.1190.20">
    <property type="match status" value="1"/>
</dbReference>
<dbReference type="EMBL" id="BAAAQQ010000004">
    <property type="protein sequence ID" value="GAA2119906.1"/>
    <property type="molecule type" value="Genomic_DNA"/>
</dbReference>
<evidence type="ECO:0000256" key="1">
    <source>
        <dbReference type="ARBA" id="ARBA00010688"/>
    </source>
</evidence>